<evidence type="ECO:0000313" key="2">
    <source>
        <dbReference type="Proteomes" id="UP000015106"/>
    </source>
</evidence>
<name>A0A8R7V2Q4_TRIUA</name>
<keyword evidence="2" id="KW-1185">Reference proteome</keyword>
<proteinExistence type="predicted"/>
<dbReference type="EnsemblPlants" id="TuG1812G0700002959.01.T01">
    <property type="protein sequence ID" value="TuG1812G0700002959.01.T01.cds425738"/>
    <property type="gene ID" value="TuG1812G0700002959.01"/>
</dbReference>
<dbReference type="Gramene" id="TuG1812G0700002959.01.T01">
    <property type="protein sequence ID" value="TuG1812G0700002959.01.T01.cds425738"/>
    <property type="gene ID" value="TuG1812G0700002959.01"/>
</dbReference>
<dbReference type="Proteomes" id="UP000015106">
    <property type="component" value="Chromosome 7"/>
</dbReference>
<evidence type="ECO:0000313" key="1">
    <source>
        <dbReference type="EnsemblPlants" id="TuG1812G0700002959.01.T01.cds425738"/>
    </source>
</evidence>
<reference evidence="1" key="3">
    <citation type="submission" date="2022-06" db="UniProtKB">
        <authorList>
            <consortium name="EnsemblPlants"/>
        </authorList>
    </citation>
    <scope>IDENTIFICATION</scope>
</reference>
<accession>A0A8R7V2Q4</accession>
<reference evidence="1" key="2">
    <citation type="submission" date="2018-03" db="EMBL/GenBank/DDBJ databases">
        <title>The Triticum urartu genome reveals the dynamic nature of wheat genome evolution.</title>
        <authorList>
            <person name="Ling H."/>
            <person name="Ma B."/>
            <person name="Shi X."/>
            <person name="Liu H."/>
            <person name="Dong L."/>
            <person name="Sun H."/>
            <person name="Cao Y."/>
            <person name="Gao Q."/>
            <person name="Zheng S."/>
            <person name="Li Y."/>
            <person name="Yu Y."/>
            <person name="Du H."/>
            <person name="Qi M."/>
            <person name="Li Y."/>
            <person name="Yu H."/>
            <person name="Cui Y."/>
            <person name="Wang N."/>
            <person name="Chen C."/>
            <person name="Wu H."/>
            <person name="Zhao Y."/>
            <person name="Zhang J."/>
            <person name="Li Y."/>
            <person name="Zhou W."/>
            <person name="Zhang B."/>
            <person name="Hu W."/>
            <person name="Eijk M."/>
            <person name="Tang J."/>
            <person name="Witsenboer H."/>
            <person name="Zhao S."/>
            <person name="Li Z."/>
            <person name="Zhang A."/>
            <person name="Wang D."/>
            <person name="Liang C."/>
        </authorList>
    </citation>
    <scope>NUCLEOTIDE SEQUENCE [LARGE SCALE GENOMIC DNA]</scope>
    <source>
        <strain evidence="1">cv. G1812</strain>
    </source>
</reference>
<sequence>MGAIVTTICPVLRIPSAAASAMRPHDLRGQSTNTLR</sequence>
<reference evidence="2" key="1">
    <citation type="journal article" date="2013" name="Nature">
        <title>Draft genome of the wheat A-genome progenitor Triticum urartu.</title>
        <authorList>
            <person name="Ling H.Q."/>
            <person name="Zhao S."/>
            <person name="Liu D."/>
            <person name="Wang J."/>
            <person name="Sun H."/>
            <person name="Zhang C."/>
            <person name="Fan H."/>
            <person name="Li D."/>
            <person name="Dong L."/>
            <person name="Tao Y."/>
            <person name="Gao C."/>
            <person name="Wu H."/>
            <person name="Li Y."/>
            <person name="Cui Y."/>
            <person name="Guo X."/>
            <person name="Zheng S."/>
            <person name="Wang B."/>
            <person name="Yu K."/>
            <person name="Liang Q."/>
            <person name="Yang W."/>
            <person name="Lou X."/>
            <person name="Chen J."/>
            <person name="Feng M."/>
            <person name="Jian J."/>
            <person name="Zhang X."/>
            <person name="Luo G."/>
            <person name="Jiang Y."/>
            <person name="Liu J."/>
            <person name="Wang Z."/>
            <person name="Sha Y."/>
            <person name="Zhang B."/>
            <person name="Wu H."/>
            <person name="Tang D."/>
            <person name="Shen Q."/>
            <person name="Xue P."/>
            <person name="Zou S."/>
            <person name="Wang X."/>
            <person name="Liu X."/>
            <person name="Wang F."/>
            <person name="Yang Y."/>
            <person name="An X."/>
            <person name="Dong Z."/>
            <person name="Zhang K."/>
            <person name="Zhang X."/>
            <person name="Luo M.C."/>
            <person name="Dvorak J."/>
            <person name="Tong Y."/>
            <person name="Wang J."/>
            <person name="Yang H."/>
            <person name="Li Z."/>
            <person name="Wang D."/>
            <person name="Zhang A."/>
            <person name="Wang J."/>
        </authorList>
    </citation>
    <scope>NUCLEOTIDE SEQUENCE</scope>
    <source>
        <strain evidence="2">cv. G1812</strain>
    </source>
</reference>
<organism evidence="1 2">
    <name type="scientific">Triticum urartu</name>
    <name type="common">Red wild einkorn</name>
    <name type="synonym">Crithodium urartu</name>
    <dbReference type="NCBI Taxonomy" id="4572"/>
    <lineage>
        <taxon>Eukaryota</taxon>
        <taxon>Viridiplantae</taxon>
        <taxon>Streptophyta</taxon>
        <taxon>Embryophyta</taxon>
        <taxon>Tracheophyta</taxon>
        <taxon>Spermatophyta</taxon>
        <taxon>Magnoliopsida</taxon>
        <taxon>Liliopsida</taxon>
        <taxon>Poales</taxon>
        <taxon>Poaceae</taxon>
        <taxon>BOP clade</taxon>
        <taxon>Pooideae</taxon>
        <taxon>Triticodae</taxon>
        <taxon>Triticeae</taxon>
        <taxon>Triticinae</taxon>
        <taxon>Triticum</taxon>
    </lineage>
</organism>
<protein>
    <submittedName>
        <fullName evidence="1">Uncharacterized protein</fullName>
    </submittedName>
</protein>
<dbReference type="AlphaFoldDB" id="A0A8R7V2Q4"/>